<gene>
    <name evidence="4" type="ORF">GT347_06250</name>
</gene>
<dbReference type="SFLD" id="SFLDS00019">
    <property type="entry name" value="Glutathione_Transferase_(cytos"/>
    <property type="match status" value="1"/>
</dbReference>
<dbReference type="InterPro" id="IPR010987">
    <property type="entry name" value="Glutathione-S-Trfase_C-like"/>
</dbReference>
<dbReference type="PANTHER" id="PTHR43968">
    <property type="match status" value="1"/>
</dbReference>
<dbReference type="InterPro" id="IPR040079">
    <property type="entry name" value="Glutathione_S-Trfase"/>
</dbReference>
<feature type="compositionally biased region" description="Basic residues" evidence="1">
    <location>
        <begin position="105"/>
        <end position="124"/>
    </location>
</feature>
<feature type="region of interest" description="Disordered" evidence="1">
    <location>
        <begin position="77"/>
        <end position="162"/>
    </location>
</feature>
<dbReference type="InterPro" id="IPR036282">
    <property type="entry name" value="Glutathione-S-Trfase_C_sf"/>
</dbReference>
<evidence type="ECO:0000313" key="5">
    <source>
        <dbReference type="Proteomes" id="UP000464787"/>
    </source>
</evidence>
<keyword evidence="5" id="KW-1185">Reference proteome</keyword>
<organism evidence="4 5">
    <name type="scientific">Xylophilus rhododendri</name>
    <dbReference type="NCBI Taxonomy" id="2697032"/>
    <lineage>
        <taxon>Bacteria</taxon>
        <taxon>Pseudomonadati</taxon>
        <taxon>Pseudomonadota</taxon>
        <taxon>Betaproteobacteria</taxon>
        <taxon>Burkholderiales</taxon>
        <taxon>Xylophilus</taxon>
    </lineage>
</organism>
<evidence type="ECO:0008006" key="6">
    <source>
        <dbReference type="Google" id="ProtNLM"/>
    </source>
</evidence>
<reference evidence="4 5" key="1">
    <citation type="submission" date="2020-01" db="EMBL/GenBank/DDBJ databases">
        <title>Genome sequencing of strain KACC 21265.</title>
        <authorList>
            <person name="Heo J."/>
            <person name="Kim S.-J."/>
            <person name="Kim J.-S."/>
            <person name="Hong S.-B."/>
            <person name="Kwon S.-W."/>
        </authorList>
    </citation>
    <scope>NUCLEOTIDE SEQUENCE [LARGE SCALE GENOMIC DNA]</scope>
    <source>
        <strain evidence="4 5">KACC 21265</strain>
    </source>
</reference>
<sequence>MACGPVGCRAQAGGPGARPARLGAERGRHHRSPQQGRGAFRRRSGRRVRCLLGRGAGGRHGLSGEVFLQLRLPRRDRGQPAFRLRPGSLGQEGHHPAQARGQGPGRRHPQLHPQRRGARPRGRRPSLAPGRGDGRHQHGGGAQALQGRRVRKRARPGTGPLSLNEAAAPVLYSFRRCPYAMRARLALRAAGVTVALREVALRDKPAELLALSPKATVPVLRLADGRVLEQSLDIMRWALARHDPQGWLRADEDDEVAALIALNDGPFKQALDRYKYASRHPQRPAEAWRDEAVALLLAPLEARLAAHRCLLRDTPSLADMALLPFVRQFAGVDAAWFDGGPLPRLGDWLRRLTATPLFETVMTRFNPWRPGDPERLF</sequence>
<dbReference type="EMBL" id="CP047650">
    <property type="protein sequence ID" value="QHI97623.1"/>
    <property type="molecule type" value="Genomic_DNA"/>
</dbReference>
<proteinExistence type="predicted"/>
<dbReference type="SUPFAM" id="SSF52833">
    <property type="entry name" value="Thioredoxin-like"/>
    <property type="match status" value="1"/>
</dbReference>
<dbReference type="Gene3D" id="1.20.1050.10">
    <property type="match status" value="1"/>
</dbReference>
<dbReference type="CDD" id="cd03060">
    <property type="entry name" value="GST_N_Omega_like"/>
    <property type="match status" value="1"/>
</dbReference>
<dbReference type="PANTHER" id="PTHR43968:SF6">
    <property type="entry name" value="GLUTATHIONE S-TRANSFERASE OMEGA"/>
    <property type="match status" value="1"/>
</dbReference>
<dbReference type="InterPro" id="IPR036249">
    <property type="entry name" value="Thioredoxin-like_sf"/>
</dbReference>
<name>A0A857J2Z9_9BURK</name>
<evidence type="ECO:0000259" key="2">
    <source>
        <dbReference type="PROSITE" id="PS50404"/>
    </source>
</evidence>
<dbReference type="Gene3D" id="3.40.30.10">
    <property type="entry name" value="Glutaredoxin"/>
    <property type="match status" value="1"/>
</dbReference>
<dbReference type="CDD" id="cd03196">
    <property type="entry name" value="GST_C_5"/>
    <property type="match status" value="1"/>
</dbReference>
<protein>
    <recommendedName>
        <fullName evidence="6">Glutathione S-transferase</fullName>
    </recommendedName>
</protein>
<dbReference type="Pfam" id="PF13417">
    <property type="entry name" value="GST_N_3"/>
    <property type="match status" value="1"/>
</dbReference>
<dbReference type="InterPro" id="IPR004045">
    <property type="entry name" value="Glutathione_S-Trfase_N"/>
</dbReference>
<accession>A0A857J2Z9</accession>
<dbReference type="PROSITE" id="PS50404">
    <property type="entry name" value="GST_NTER"/>
    <property type="match status" value="1"/>
</dbReference>
<dbReference type="PROSITE" id="PS50405">
    <property type="entry name" value="GST_CTER"/>
    <property type="match status" value="1"/>
</dbReference>
<feature type="domain" description="GST N-terminal" evidence="2">
    <location>
        <begin position="167"/>
        <end position="246"/>
    </location>
</feature>
<feature type="compositionally biased region" description="Low complexity" evidence="1">
    <location>
        <begin position="9"/>
        <end position="22"/>
    </location>
</feature>
<dbReference type="KEGG" id="xyk:GT347_06250"/>
<feature type="domain" description="GST C-terminal" evidence="3">
    <location>
        <begin position="249"/>
        <end position="374"/>
    </location>
</feature>
<dbReference type="Proteomes" id="UP000464787">
    <property type="component" value="Chromosome"/>
</dbReference>
<evidence type="ECO:0000259" key="3">
    <source>
        <dbReference type="PROSITE" id="PS50405"/>
    </source>
</evidence>
<dbReference type="InterPro" id="IPR050983">
    <property type="entry name" value="GST_Omega/HSP26"/>
</dbReference>
<dbReference type="SUPFAM" id="SSF47616">
    <property type="entry name" value="GST C-terminal domain-like"/>
    <property type="match status" value="1"/>
</dbReference>
<feature type="region of interest" description="Disordered" evidence="1">
    <location>
        <begin position="1"/>
        <end position="44"/>
    </location>
</feature>
<dbReference type="GO" id="GO:0005737">
    <property type="term" value="C:cytoplasm"/>
    <property type="evidence" value="ECO:0007669"/>
    <property type="project" value="TreeGrafter"/>
</dbReference>
<evidence type="ECO:0000256" key="1">
    <source>
        <dbReference type="SAM" id="MobiDB-lite"/>
    </source>
</evidence>
<dbReference type="AlphaFoldDB" id="A0A857J2Z9"/>
<evidence type="ECO:0000313" key="4">
    <source>
        <dbReference type="EMBL" id="QHI97623.1"/>
    </source>
</evidence>
<dbReference type="PROSITE" id="PS51354">
    <property type="entry name" value="GLUTAREDOXIN_2"/>
    <property type="match status" value="1"/>
</dbReference>